<dbReference type="OrthoDB" id="19209at2"/>
<proteinExistence type="predicted"/>
<name>Q824S7_CHLCV</name>
<keyword evidence="3" id="KW-1185">Reference proteome</keyword>
<dbReference type="HOGENOM" id="CLU_596777_0_0_0"/>
<feature type="compositionally biased region" description="Low complexity" evidence="1">
    <location>
        <begin position="67"/>
        <end position="98"/>
    </location>
</feature>
<feature type="compositionally biased region" description="Low complexity" evidence="1">
    <location>
        <begin position="169"/>
        <end position="182"/>
    </location>
</feature>
<feature type="compositionally biased region" description="Low complexity" evidence="1">
    <location>
        <begin position="204"/>
        <end position="221"/>
    </location>
</feature>
<dbReference type="Proteomes" id="UP000002193">
    <property type="component" value="Chromosome"/>
</dbReference>
<gene>
    <name evidence="2" type="ordered locus">CCA_00062</name>
</gene>
<evidence type="ECO:0000313" key="3">
    <source>
        <dbReference type="Proteomes" id="UP000002193"/>
    </source>
</evidence>
<reference evidence="2 3" key="1">
    <citation type="journal article" date="2003" name="Nucleic Acids Res.">
        <title>Genome sequence of Chlamydophila caviae (Chlamydia psittaci GPIC): examining the role of niche-specific genes in the evolution of the Chlamydiaceae.</title>
        <authorList>
            <person name="Read T.D."/>
            <person name="Myers G.S.A."/>
            <person name="Brunham R.C."/>
            <person name="Nelson W.C."/>
            <person name="Paulsen I.T."/>
            <person name="Heidelberg J.F."/>
            <person name="Holtzapple E.K."/>
            <person name="Khouri H.M."/>
            <person name="Federova N.B."/>
            <person name="Carty H.A."/>
            <person name="Umayam L.A."/>
            <person name="Haft D.H."/>
            <person name="Peterson J.D."/>
            <person name="Beanan M.J."/>
            <person name="White O."/>
            <person name="Salzberg S.L."/>
            <person name="Hsia R.-C."/>
            <person name="McClarty G."/>
            <person name="Rank R.G."/>
            <person name="Bavoil P.M."/>
            <person name="Fraser C.M."/>
        </authorList>
    </citation>
    <scope>NUCLEOTIDE SEQUENCE [LARGE SCALE GENOMIC DNA]</scope>
    <source>
        <strain evidence="3">ATCC VR-813 / DSM 19441 / 03DC25 / GPIC</strain>
    </source>
</reference>
<protein>
    <submittedName>
        <fullName evidence="2">Uncharacterized protein</fullName>
    </submittedName>
</protein>
<dbReference type="STRING" id="227941.CCA_00062"/>
<feature type="compositionally biased region" description="Low complexity" evidence="1">
    <location>
        <begin position="110"/>
        <end position="130"/>
    </location>
</feature>
<organism evidence="2 3">
    <name type="scientific">Chlamydia caviae (strain ATCC VR-813 / DSM 19441 / 03DC25 / GPIC)</name>
    <name type="common">Chlamydophila caviae</name>
    <dbReference type="NCBI Taxonomy" id="227941"/>
    <lineage>
        <taxon>Bacteria</taxon>
        <taxon>Pseudomonadati</taxon>
        <taxon>Chlamydiota</taxon>
        <taxon>Chlamydiia</taxon>
        <taxon>Chlamydiales</taxon>
        <taxon>Chlamydiaceae</taxon>
        <taxon>Chlamydia/Chlamydophila group</taxon>
        <taxon>Chlamydia</taxon>
    </lineage>
</organism>
<accession>Q824S7</accession>
<feature type="region of interest" description="Disordered" evidence="1">
    <location>
        <begin position="1"/>
        <end position="54"/>
    </location>
</feature>
<dbReference type="NCBIfam" id="NF046087">
    <property type="entry name" value="T3SS_scaff_SemD"/>
    <property type="match status" value="1"/>
</dbReference>
<feature type="compositionally biased region" description="Polar residues" evidence="1">
    <location>
        <begin position="1"/>
        <end position="14"/>
    </location>
</feature>
<evidence type="ECO:0000256" key="1">
    <source>
        <dbReference type="SAM" id="MobiDB-lite"/>
    </source>
</evidence>
<dbReference type="KEGG" id="cca:CCA_00062"/>
<feature type="compositionally biased region" description="Polar residues" evidence="1">
    <location>
        <begin position="40"/>
        <end position="54"/>
    </location>
</feature>
<feature type="region of interest" description="Disordered" evidence="1">
    <location>
        <begin position="67"/>
        <end position="221"/>
    </location>
</feature>
<dbReference type="AlphaFoldDB" id="Q824S7"/>
<evidence type="ECO:0000313" key="2">
    <source>
        <dbReference type="EMBL" id="AAP04814.1"/>
    </source>
</evidence>
<sequence>MGINPSGRNNNNDLWISGAHEQHPDVQETRGSSEAAGPSRVSSQNNTPETQGFLSRISSAVNSFFSGIFGKSSSQTSSQDSSQLATPSSSRRSSTASDSDMDVEGEGSDTGSVASTESTSSSDSARSTEGAARGLQKKGYTPGVKADSPRVPRRGIQRPNTPPPPPPTAAGTSQSPSTSGTGVTKRKAPQPPAGDPKRTRHESGSSISSTDSTVSTDSGVDESQSIAAKLKAELEANSASRQERLEALSGQIKDRWTSQETQEPVAYKVSCMQTLTARLGQARADAQKEVEVARPGINERPLKAASSLARSIWDLGEKEQRQDGDSVLLQVLIRMGLEGGLLSPEVDYVDYVNQLVSEYGDSEEDYDWQPTMQTLAQDLNEIRNTNPNGMHKFWSSFSGKGEVVVRSLANKYMATNAGNYEPSSVKTANRWNAGALDLMKSLNPGVYVTTVSVLGLDAFSSEE</sequence>
<dbReference type="RefSeq" id="WP_011006035.1">
    <property type="nucleotide sequence ID" value="NC_003361.3"/>
</dbReference>
<dbReference type="EMBL" id="AE015925">
    <property type="protein sequence ID" value="AAP04814.1"/>
    <property type="molecule type" value="Genomic_DNA"/>
</dbReference>